<feature type="compositionally biased region" description="Basic and acidic residues" evidence="1">
    <location>
        <begin position="187"/>
        <end position="197"/>
    </location>
</feature>
<protein>
    <submittedName>
        <fullName evidence="2">Uncharacterized protein</fullName>
    </submittedName>
</protein>
<feature type="region of interest" description="Disordered" evidence="1">
    <location>
        <begin position="1"/>
        <end position="239"/>
    </location>
</feature>
<sequence length="558" mass="63255">MPPKRKLPQDAVKGVRSSARTAKTPTPAPASASAATENQEPPKQRIFRTKKSMKQMEAREAQQQGKSVGQEKPAVKRQRVKKAQNNGNDGDQEKPSVKRQRTTRDKALSEAPSEAPKAQQDDQPAGRLESVPKRQRKVRNKTPVEPLNEQQDDSPAGDQDKPASNGPRAAMIVKDGEALGSQQYDKPANKMEPELKRQRTANNVQDIEATKVQQDDNLADQEEPAPKRRRTAGKKKQDDQYLFDDEMNEAMDAHEFVQEGNQSDEYVPNSPPAAAPFSLNLPTIPELLEDESTTPIDHSDDNPEPLSPAAKMDLIKTAHIDENVFAMADTLREQPEIQVDLPEQIVAGDVEKPWTATDLTHLYIVCYQGRDWNTCDLITDTWIRAFRKLPGDRSTRIWRNNKRPYVDPDAPDYHLDVLDPALDDSVTDFNSRRINELFNHTARDCGARMVWADAMALCGDKLAVYMAGTDYESWSQEVLGETLQSTLWLVRRHLTLKIEEGTEGAWCQRYHEHYKHGHKCYRELAKEEEEEKQEAAKNARRRGRHVAFELPEYPGLEF</sequence>
<feature type="compositionally biased region" description="Low complexity" evidence="1">
    <location>
        <begin position="17"/>
        <end position="36"/>
    </location>
</feature>
<feature type="compositionally biased region" description="Basic and acidic residues" evidence="1">
    <location>
        <begin position="91"/>
        <end position="108"/>
    </location>
</feature>
<dbReference type="EMBL" id="KZ678128">
    <property type="protein sequence ID" value="PSN74551.1"/>
    <property type="molecule type" value="Genomic_DNA"/>
</dbReference>
<gene>
    <name evidence="2" type="ORF">BS50DRAFT_670925</name>
</gene>
<evidence type="ECO:0000313" key="3">
    <source>
        <dbReference type="Proteomes" id="UP000240883"/>
    </source>
</evidence>
<organism evidence="2 3">
    <name type="scientific">Corynespora cassiicola Philippines</name>
    <dbReference type="NCBI Taxonomy" id="1448308"/>
    <lineage>
        <taxon>Eukaryota</taxon>
        <taxon>Fungi</taxon>
        <taxon>Dikarya</taxon>
        <taxon>Ascomycota</taxon>
        <taxon>Pezizomycotina</taxon>
        <taxon>Dothideomycetes</taxon>
        <taxon>Pleosporomycetidae</taxon>
        <taxon>Pleosporales</taxon>
        <taxon>Corynesporascaceae</taxon>
        <taxon>Corynespora</taxon>
    </lineage>
</organism>
<accession>A0A2T2PA76</accession>
<feature type="compositionally biased region" description="Polar residues" evidence="1">
    <location>
        <begin position="200"/>
        <end position="216"/>
    </location>
</feature>
<dbReference type="Proteomes" id="UP000240883">
    <property type="component" value="Unassembled WGS sequence"/>
</dbReference>
<proteinExistence type="predicted"/>
<evidence type="ECO:0000256" key="1">
    <source>
        <dbReference type="SAM" id="MobiDB-lite"/>
    </source>
</evidence>
<reference evidence="2 3" key="1">
    <citation type="journal article" date="2018" name="Front. Microbiol.">
        <title>Genome-Wide Analysis of Corynespora cassiicola Leaf Fall Disease Putative Effectors.</title>
        <authorList>
            <person name="Lopez D."/>
            <person name="Ribeiro S."/>
            <person name="Label P."/>
            <person name="Fumanal B."/>
            <person name="Venisse J.S."/>
            <person name="Kohler A."/>
            <person name="de Oliveira R.R."/>
            <person name="Labutti K."/>
            <person name="Lipzen A."/>
            <person name="Lail K."/>
            <person name="Bauer D."/>
            <person name="Ohm R.A."/>
            <person name="Barry K.W."/>
            <person name="Spatafora J."/>
            <person name="Grigoriev I.V."/>
            <person name="Martin F.M."/>
            <person name="Pujade-Renaud V."/>
        </authorList>
    </citation>
    <scope>NUCLEOTIDE SEQUENCE [LARGE SCALE GENOMIC DNA]</scope>
    <source>
        <strain evidence="2 3">Philippines</strain>
    </source>
</reference>
<dbReference type="AlphaFoldDB" id="A0A2T2PA76"/>
<evidence type="ECO:0000313" key="2">
    <source>
        <dbReference type="EMBL" id="PSN74551.1"/>
    </source>
</evidence>
<name>A0A2T2PA76_CORCC</name>
<dbReference type="OrthoDB" id="3792834at2759"/>
<keyword evidence="3" id="KW-1185">Reference proteome</keyword>